<comment type="caution">
    <text evidence="2">The sequence shown here is derived from an EMBL/GenBank/DDBJ whole genome shotgun (WGS) entry which is preliminary data.</text>
</comment>
<keyword evidence="1" id="KW-0677">Repeat</keyword>
<dbReference type="PANTHER" id="PTHR47936">
    <property type="entry name" value="PPR_LONG DOMAIN-CONTAINING PROTEIN"/>
    <property type="match status" value="1"/>
</dbReference>
<keyword evidence="3" id="KW-1185">Reference proteome</keyword>
<dbReference type="Gene3D" id="1.25.40.10">
    <property type="entry name" value="Tetratricopeptide repeat domain"/>
    <property type="match status" value="2"/>
</dbReference>
<name>A0ABP0IV17_9DINO</name>
<reference evidence="2 3" key="1">
    <citation type="submission" date="2024-02" db="EMBL/GenBank/DDBJ databases">
        <authorList>
            <person name="Chen Y."/>
            <person name="Shah S."/>
            <person name="Dougan E. K."/>
            <person name="Thang M."/>
            <person name="Chan C."/>
        </authorList>
    </citation>
    <scope>NUCLEOTIDE SEQUENCE [LARGE SCALE GENOMIC DNA]</scope>
</reference>
<protein>
    <recommendedName>
        <fullName evidence="4">Pentatricopeptide repeat-containing protein, chloroplastic</fullName>
    </recommendedName>
</protein>
<gene>
    <name evidence="2" type="ORF">CCMP2556_LOCUS8261</name>
</gene>
<dbReference type="EMBL" id="CAXAMN010003747">
    <property type="protein sequence ID" value="CAK9005935.1"/>
    <property type="molecule type" value="Genomic_DNA"/>
</dbReference>
<evidence type="ECO:0000256" key="1">
    <source>
        <dbReference type="ARBA" id="ARBA00022737"/>
    </source>
</evidence>
<dbReference type="PANTHER" id="PTHR47936:SF1">
    <property type="entry name" value="PENTATRICOPEPTIDE REPEAT-CONTAINING PROTEIN GUN1, CHLOROPLASTIC"/>
    <property type="match status" value="1"/>
</dbReference>
<evidence type="ECO:0000313" key="2">
    <source>
        <dbReference type="EMBL" id="CAK9005935.1"/>
    </source>
</evidence>
<organism evidence="2 3">
    <name type="scientific">Durusdinium trenchii</name>
    <dbReference type="NCBI Taxonomy" id="1381693"/>
    <lineage>
        <taxon>Eukaryota</taxon>
        <taxon>Sar</taxon>
        <taxon>Alveolata</taxon>
        <taxon>Dinophyceae</taxon>
        <taxon>Suessiales</taxon>
        <taxon>Symbiodiniaceae</taxon>
        <taxon>Durusdinium</taxon>
    </lineage>
</organism>
<evidence type="ECO:0008006" key="4">
    <source>
        <dbReference type="Google" id="ProtNLM"/>
    </source>
</evidence>
<dbReference type="InterPro" id="IPR011990">
    <property type="entry name" value="TPR-like_helical_dom_sf"/>
</dbReference>
<sequence length="398" mass="45097">MTGMKRGHVCRELTITMKHLTRRRQWQLALETLQQQLNISGFRCDMLLMNTALSSLAAGEDWRRCIQEFQQVRASGYMPDAFSTGALLSATAKSKKWKQALVLADEKSVESTNNFIGACEEVWPVALTTLGHCQSRSVRLSHATYLATTRLCRQDWERALHFARLEGDTSRAFVETMNSCLSAFENSNSWEGALAQIFLSESCGLRPDTISFSSLLSTCEKGLRWRWALEGLQTTQERHICTDRTLLNAAISAQEKGSAWIRAIALTLGMRRYFNCEPNVISFNAACSACEKAAQWICSLQLFKWAKEKDLQVDTISANALLATCRGARRWQEVLQLLKELSLGIFLDDLALRLAIETHLDRRVGRVDQDTLELMDRMDLLWINVLSRKLSKGWLDFG</sequence>
<evidence type="ECO:0000313" key="3">
    <source>
        <dbReference type="Proteomes" id="UP001642484"/>
    </source>
</evidence>
<proteinExistence type="predicted"/>
<dbReference type="Proteomes" id="UP001642484">
    <property type="component" value="Unassembled WGS sequence"/>
</dbReference>
<accession>A0ABP0IV17</accession>